<reference evidence="1 2" key="1">
    <citation type="submission" date="2018-06" db="EMBL/GenBank/DDBJ databases">
        <authorList>
            <consortium name="Pathogen Informatics"/>
            <person name="Doyle S."/>
        </authorList>
    </citation>
    <scope>NUCLEOTIDE SEQUENCE [LARGE SCALE GENOMIC DNA]</scope>
    <source>
        <strain evidence="1 2">NCTC10418</strain>
    </source>
</reference>
<name>A0A376YLW0_ECOLX</name>
<organism evidence="1 2">
    <name type="scientific">Escherichia coli</name>
    <dbReference type="NCBI Taxonomy" id="562"/>
    <lineage>
        <taxon>Bacteria</taxon>
        <taxon>Pseudomonadati</taxon>
        <taxon>Pseudomonadota</taxon>
        <taxon>Gammaproteobacteria</taxon>
        <taxon>Enterobacterales</taxon>
        <taxon>Enterobacteriaceae</taxon>
        <taxon>Escherichia</taxon>
    </lineage>
</organism>
<protein>
    <submittedName>
        <fullName evidence="1">Uncharacterized protein</fullName>
    </submittedName>
</protein>
<gene>
    <name evidence="1" type="ORF">NCTC10418_07630</name>
</gene>
<evidence type="ECO:0000313" key="2">
    <source>
        <dbReference type="Proteomes" id="UP000255460"/>
    </source>
</evidence>
<accession>A0A376YLW0</accession>
<dbReference type="Proteomes" id="UP000255460">
    <property type="component" value="Unassembled WGS sequence"/>
</dbReference>
<sequence length="139" mass="15488">MSKILFDPENMSIDEMIKEIHLLRNSRDLALELVFSYPEAKAAEKIVLTDEEISLLKAKLPEHHFQWLSGDGAPVTVGRLGDFADLADDFSILAGEIDPELEEPPEEVISREPGSFVLCLINDQEELIADFTGCRVSGM</sequence>
<dbReference type="EMBL" id="UFZQ01000002">
    <property type="protein sequence ID" value="STK04438.1"/>
    <property type="molecule type" value="Genomic_DNA"/>
</dbReference>
<evidence type="ECO:0000313" key="1">
    <source>
        <dbReference type="EMBL" id="STK04438.1"/>
    </source>
</evidence>
<proteinExistence type="predicted"/>
<dbReference type="AlphaFoldDB" id="A0A376YLW0"/>